<sequence>MSILLSESKNIYNTLLGLQGNYGTVFYYRKRRLN</sequence>
<accession>A0A2X1WC76</accession>
<reference evidence="1 2" key="1">
    <citation type="submission" date="2018-06" db="EMBL/GenBank/DDBJ databases">
        <authorList>
            <consortium name="Pathogen Informatics"/>
            <person name="Doyle S."/>
        </authorList>
    </citation>
    <scope>NUCLEOTIDE SEQUENCE [LARGE SCALE GENOMIC DNA]</scope>
    <source>
        <strain evidence="1 2">NCTC11647</strain>
    </source>
</reference>
<dbReference type="EMBL" id="UATL01000001">
    <property type="protein sequence ID" value="SPY28496.1"/>
    <property type="molecule type" value="Genomic_DNA"/>
</dbReference>
<proteinExistence type="predicted"/>
<gene>
    <name evidence="1" type="ORF">NCTC11647_01587</name>
</gene>
<dbReference type="AlphaFoldDB" id="A0A2X1WC76"/>
<organism evidence="1 2">
    <name type="scientific">Photobacterium damselae</name>
    <dbReference type="NCBI Taxonomy" id="38293"/>
    <lineage>
        <taxon>Bacteria</taxon>
        <taxon>Pseudomonadati</taxon>
        <taxon>Pseudomonadota</taxon>
        <taxon>Gammaproteobacteria</taxon>
        <taxon>Vibrionales</taxon>
        <taxon>Vibrionaceae</taxon>
        <taxon>Photobacterium</taxon>
    </lineage>
</organism>
<dbReference type="Proteomes" id="UP000251647">
    <property type="component" value="Unassembled WGS sequence"/>
</dbReference>
<evidence type="ECO:0000313" key="2">
    <source>
        <dbReference type="Proteomes" id="UP000251647"/>
    </source>
</evidence>
<name>A0A2X1WC76_PHODM</name>
<protein>
    <submittedName>
        <fullName evidence="1">Uncharacterized protein</fullName>
    </submittedName>
</protein>
<evidence type="ECO:0000313" key="1">
    <source>
        <dbReference type="EMBL" id="SPY28496.1"/>
    </source>
</evidence>